<evidence type="ECO:0000259" key="3">
    <source>
        <dbReference type="Pfam" id="PF13439"/>
    </source>
</evidence>
<dbReference type="OrthoDB" id="8878585at2"/>
<dbReference type="InterPro" id="IPR028098">
    <property type="entry name" value="Glyco_trans_4-like_N"/>
</dbReference>
<sequence length="419" mass="43952">MAALPHLGASDVATSRRVLVTHPGAELYGSDRMVLESVQGLLEDGWTVTVALPGEGPLTALLAAAGADCRTVPTPVLRKSAATPRGLISLAASVLRTAPAAWRLLRAERPAAVYVSTLTTPLWLLLAKTARVPVICHVHEAEGNARPLVRLVLTAPLLLADRILVNSRYALDVLLSSVPSLRTRSSVVLNGVRGPEASPVPRPRRSEESLQLVYVGRLSERKGVFVALDAFERLVLSGQDVELTLVGDVFGEHVEVAEQLEQRLAAPAIAGRVHRSGFSIGIWDHLAAADVVLVPSVLPEPFGNTAVEGVLAGRPVVASALGGLPEAVAGVASAQLVEPGSASALADAVLAVSSDLDRFSQCAIRDAQDAVFRFSPQRYRRDIAGSVSDLTGIFHTDTADHVSGAFGTASVADLAEGRP</sequence>
<evidence type="ECO:0000256" key="2">
    <source>
        <dbReference type="ARBA" id="ARBA00022679"/>
    </source>
</evidence>
<gene>
    <name evidence="4" type="ORF">BXY45_10114</name>
</gene>
<accession>A0A316AEJ4</accession>
<dbReference type="RefSeq" id="WP_109772273.1">
    <property type="nucleotide sequence ID" value="NZ_QGDQ01000001.1"/>
</dbReference>
<evidence type="ECO:0000256" key="1">
    <source>
        <dbReference type="ARBA" id="ARBA00022676"/>
    </source>
</evidence>
<dbReference type="Gene3D" id="3.40.50.2000">
    <property type="entry name" value="Glycogen Phosphorylase B"/>
    <property type="match status" value="2"/>
</dbReference>
<evidence type="ECO:0000313" key="5">
    <source>
        <dbReference type="Proteomes" id="UP000245469"/>
    </source>
</evidence>
<dbReference type="EMBL" id="QGDQ01000001">
    <property type="protein sequence ID" value="PWJ56041.1"/>
    <property type="molecule type" value="Genomic_DNA"/>
</dbReference>
<proteinExistence type="predicted"/>
<comment type="caution">
    <text evidence="4">The sequence shown here is derived from an EMBL/GenBank/DDBJ whole genome shotgun (WGS) entry which is preliminary data.</text>
</comment>
<dbReference type="CDD" id="cd03801">
    <property type="entry name" value="GT4_PimA-like"/>
    <property type="match status" value="1"/>
</dbReference>
<dbReference type="PANTHER" id="PTHR12526">
    <property type="entry name" value="GLYCOSYLTRANSFERASE"/>
    <property type="match status" value="1"/>
</dbReference>
<dbReference type="SUPFAM" id="SSF53756">
    <property type="entry name" value="UDP-Glycosyltransferase/glycogen phosphorylase"/>
    <property type="match status" value="1"/>
</dbReference>
<keyword evidence="5" id="KW-1185">Reference proteome</keyword>
<feature type="domain" description="Glycosyltransferase subfamily 4-like N-terminal" evidence="3">
    <location>
        <begin position="29"/>
        <end position="192"/>
    </location>
</feature>
<dbReference type="Proteomes" id="UP000245469">
    <property type="component" value="Unassembled WGS sequence"/>
</dbReference>
<keyword evidence="1" id="KW-0328">Glycosyltransferase</keyword>
<name>A0A316AEJ4_9ACTN</name>
<protein>
    <submittedName>
        <fullName evidence="4">Glycosyltransferase involved in cell wall biosynthesis</fullName>
    </submittedName>
</protein>
<organism evidence="4 5">
    <name type="scientific">Quadrisphaera granulorum</name>
    <dbReference type="NCBI Taxonomy" id="317664"/>
    <lineage>
        <taxon>Bacteria</taxon>
        <taxon>Bacillati</taxon>
        <taxon>Actinomycetota</taxon>
        <taxon>Actinomycetes</taxon>
        <taxon>Kineosporiales</taxon>
        <taxon>Kineosporiaceae</taxon>
        <taxon>Quadrisphaera</taxon>
    </lineage>
</organism>
<dbReference type="PANTHER" id="PTHR12526:SF638">
    <property type="entry name" value="SPORE COAT PROTEIN SA"/>
    <property type="match status" value="1"/>
</dbReference>
<evidence type="ECO:0000313" key="4">
    <source>
        <dbReference type="EMBL" id="PWJ56041.1"/>
    </source>
</evidence>
<dbReference type="Pfam" id="PF13692">
    <property type="entry name" value="Glyco_trans_1_4"/>
    <property type="match status" value="1"/>
</dbReference>
<dbReference type="AlphaFoldDB" id="A0A316AEJ4"/>
<keyword evidence="2 4" id="KW-0808">Transferase</keyword>
<dbReference type="GO" id="GO:0016757">
    <property type="term" value="F:glycosyltransferase activity"/>
    <property type="evidence" value="ECO:0007669"/>
    <property type="project" value="UniProtKB-KW"/>
</dbReference>
<reference evidence="4 5" key="1">
    <citation type="submission" date="2018-03" db="EMBL/GenBank/DDBJ databases">
        <title>Genomic Encyclopedia of Archaeal and Bacterial Type Strains, Phase II (KMG-II): from individual species to whole genera.</title>
        <authorList>
            <person name="Goeker M."/>
        </authorList>
    </citation>
    <scope>NUCLEOTIDE SEQUENCE [LARGE SCALE GENOMIC DNA]</scope>
    <source>
        <strain evidence="4 5">DSM 44889</strain>
    </source>
</reference>
<dbReference type="Pfam" id="PF13439">
    <property type="entry name" value="Glyco_transf_4"/>
    <property type="match status" value="1"/>
</dbReference>